<dbReference type="Proteomes" id="UP001430356">
    <property type="component" value="Unassembled WGS sequence"/>
</dbReference>
<evidence type="ECO:0000313" key="2">
    <source>
        <dbReference type="EMBL" id="KAK7196971.1"/>
    </source>
</evidence>
<comment type="caution">
    <text evidence="2">The sequence shown here is derived from an EMBL/GenBank/DDBJ whole genome shotgun (WGS) entry which is preliminary data.</text>
</comment>
<feature type="region of interest" description="Disordered" evidence="1">
    <location>
        <begin position="1"/>
        <end position="37"/>
    </location>
</feature>
<organism evidence="2 3">
    <name type="scientific">Novymonas esmeraldas</name>
    <dbReference type="NCBI Taxonomy" id="1808958"/>
    <lineage>
        <taxon>Eukaryota</taxon>
        <taxon>Discoba</taxon>
        <taxon>Euglenozoa</taxon>
        <taxon>Kinetoplastea</taxon>
        <taxon>Metakinetoplastina</taxon>
        <taxon>Trypanosomatida</taxon>
        <taxon>Trypanosomatidae</taxon>
        <taxon>Novymonas</taxon>
    </lineage>
</organism>
<name>A0AAW0ETW2_9TRYP</name>
<protein>
    <submittedName>
        <fullName evidence="2">Uncharacterized protein</fullName>
    </submittedName>
</protein>
<proteinExistence type="predicted"/>
<dbReference type="EMBL" id="JAECZO010000091">
    <property type="protein sequence ID" value="KAK7196971.1"/>
    <property type="molecule type" value="Genomic_DNA"/>
</dbReference>
<accession>A0AAW0ETW2</accession>
<keyword evidence="3" id="KW-1185">Reference proteome</keyword>
<feature type="region of interest" description="Disordered" evidence="1">
    <location>
        <begin position="129"/>
        <end position="155"/>
    </location>
</feature>
<sequence length="432" mass="45957">MSSAANVRGTAATASSSARAESAATRVLARGDSTASHASVPSLLRQTFFDEVQHRDYRRCGSSASVALSDRSRQPAAAAAVPPPPPLSSVAHHPLRRLARHLDTDFFAEAATAEDAARDSADAVTRVAARSCSDSSSSTTSSNGSRHITVDPSPPPAVAVAVAAVRHIGEESAFNPTTSTAAPRQHHVRSATAAAALPFAERYAASDNPYLRAAAVELTGVHVADTSGGEAPWAAEMIGATRVAPRLARPVAEALTAAPSSSPPIRGIPLFTATHRPARWAAATSDGGGAAVVSAAAAAAAAAPMESLRQSWEDYGRVQLQDEALGWLHRCRVLEQELARLQDAHHRQSRLLAAHWPRHDVCHPPRRTALPPAPMWTTCRRRSGPPLPSRVDHPTLHLARTSAPRHRRWATPPRRPRVRRRRGSGRRTTGQR</sequence>
<feature type="region of interest" description="Disordered" evidence="1">
    <location>
        <begin position="380"/>
        <end position="432"/>
    </location>
</feature>
<feature type="compositionally biased region" description="Low complexity" evidence="1">
    <location>
        <begin position="131"/>
        <end position="145"/>
    </location>
</feature>
<evidence type="ECO:0000256" key="1">
    <source>
        <dbReference type="SAM" id="MobiDB-lite"/>
    </source>
</evidence>
<evidence type="ECO:0000313" key="3">
    <source>
        <dbReference type="Proteomes" id="UP001430356"/>
    </source>
</evidence>
<dbReference type="AlphaFoldDB" id="A0AAW0ETW2"/>
<reference evidence="2 3" key="1">
    <citation type="journal article" date="2021" name="MBio">
        <title>A New Model Trypanosomatid, Novymonas esmeraldas: Genomic Perception of Its 'Candidatus Pandoraea novymonadis' Endosymbiont.</title>
        <authorList>
            <person name="Zakharova A."/>
            <person name="Saura A."/>
            <person name="Butenko A."/>
            <person name="Podesvova L."/>
            <person name="Warmusova S."/>
            <person name="Kostygov A.Y."/>
            <person name="Nenarokova A."/>
            <person name="Lukes J."/>
            <person name="Opperdoes F.R."/>
            <person name="Yurchenko V."/>
        </authorList>
    </citation>
    <scope>NUCLEOTIDE SEQUENCE [LARGE SCALE GENOMIC DNA]</scope>
    <source>
        <strain evidence="2 3">E262AT.01</strain>
    </source>
</reference>
<feature type="compositionally biased region" description="Low complexity" evidence="1">
    <location>
        <begin position="10"/>
        <end position="26"/>
    </location>
</feature>
<gene>
    <name evidence="2" type="ORF">NESM_000640200</name>
</gene>
<feature type="region of interest" description="Disordered" evidence="1">
    <location>
        <begin position="66"/>
        <end position="91"/>
    </location>
</feature>
<feature type="compositionally biased region" description="Basic residues" evidence="1">
    <location>
        <begin position="403"/>
        <end position="425"/>
    </location>
</feature>